<sequence>MKDAYDAYREETPDNTNTTFEVWCTEQKSPQFKFWFLIYRMELTILILIRSFREGVGLWLGFPSPHRRIMFYFVTSLLL</sequence>
<name>A0AAD7WQF0_9TELE</name>
<keyword evidence="3" id="KW-1185">Reference proteome</keyword>
<evidence type="ECO:0000313" key="1">
    <source>
        <dbReference type="EMBL" id="KAJ8399374.1"/>
    </source>
</evidence>
<gene>
    <name evidence="2" type="ORF">AAFF_G00315910</name>
    <name evidence="1" type="ORF">AAFF_G00410860</name>
</gene>
<evidence type="ECO:0000313" key="3">
    <source>
        <dbReference type="Proteomes" id="UP001221898"/>
    </source>
</evidence>
<dbReference type="EMBL" id="JAINUG010000083">
    <property type="protein sequence ID" value="KAJ8399374.1"/>
    <property type="molecule type" value="Genomic_DNA"/>
</dbReference>
<comment type="caution">
    <text evidence="2">The sequence shown here is derived from an EMBL/GenBank/DDBJ whole genome shotgun (WGS) entry which is preliminary data.</text>
</comment>
<evidence type="ECO:0000313" key="2">
    <source>
        <dbReference type="EMBL" id="KAJ8405611.1"/>
    </source>
</evidence>
<organism evidence="2 3">
    <name type="scientific">Aldrovandia affinis</name>
    <dbReference type="NCBI Taxonomy" id="143900"/>
    <lineage>
        <taxon>Eukaryota</taxon>
        <taxon>Metazoa</taxon>
        <taxon>Chordata</taxon>
        <taxon>Craniata</taxon>
        <taxon>Vertebrata</taxon>
        <taxon>Euteleostomi</taxon>
        <taxon>Actinopterygii</taxon>
        <taxon>Neopterygii</taxon>
        <taxon>Teleostei</taxon>
        <taxon>Notacanthiformes</taxon>
        <taxon>Halosauridae</taxon>
        <taxon>Aldrovandia</taxon>
    </lineage>
</organism>
<reference evidence="2" key="1">
    <citation type="journal article" date="2023" name="Science">
        <title>Genome structures resolve the early diversification of teleost fishes.</title>
        <authorList>
            <person name="Parey E."/>
            <person name="Louis A."/>
            <person name="Montfort J."/>
            <person name="Bouchez O."/>
            <person name="Roques C."/>
            <person name="Iampietro C."/>
            <person name="Lluch J."/>
            <person name="Castinel A."/>
            <person name="Donnadieu C."/>
            <person name="Desvignes T."/>
            <person name="Floi Bucao C."/>
            <person name="Jouanno E."/>
            <person name="Wen M."/>
            <person name="Mejri S."/>
            <person name="Dirks R."/>
            <person name="Jansen H."/>
            <person name="Henkel C."/>
            <person name="Chen W.J."/>
            <person name="Zahm M."/>
            <person name="Cabau C."/>
            <person name="Klopp C."/>
            <person name="Thompson A.W."/>
            <person name="Robinson-Rechavi M."/>
            <person name="Braasch I."/>
            <person name="Lecointre G."/>
            <person name="Bobe J."/>
            <person name="Postlethwait J.H."/>
            <person name="Berthelot C."/>
            <person name="Roest Crollius H."/>
            <person name="Guiguen Y."/>
        </authorList>
    </citation>
    <scope>NUCLEOTIDE SEQUENCE</scope>
    <source>
        <strain evidence="2">NC1722</strain>
    </source>
</reference>
<proteinExistence type="predicted"/>
<dbReference type="EMBL" id="JAINUG010000047">
    <property type="protein sequence ID" value="KAJ8405611.1"/>
    <property type="molecule type" value="Genomic_DNA"/>
</dbReference>
<dbReference type="AlphaFoldDB" id="A0AAD7WQF0"/>
<dbReference type="Proteomes" id="UP001221898">
    <property type="component" value="Unassembled WGS sequence"/>
</dbReference>
<accession>A0AAD7WQF0</accession>
<protein>
    <submittedName>
        <fullName evidence="2">Uncharacterized protein</fullName>
    </submittedName>
</protein>